<feature type="compositionally biased region" description="Acidic residues" evidence="1">
    <location>
        <begin position="116"/>
        <end position="126"/>
    </location>
</feature>
<dbReference type="EMBL" id="FLQU01001114">
    <property type="protein sequence ID" value="SBS91516.1"/>
    <property type="molecule type" value="Genomic_DNA"/>
</dbReference>
<evidence type="ECO:0000313" key="5">
    <source>
        <dbReference type="Proteomes" id="UP000078560"/>
    </source>
</evidence>
<evidence type="ECO:0000313" key="2">
    <source>
        <dbReference type="EMBL" id="SBS91516.1"/>
    </source>
</evidence>
<organism evidence="2 5">
    <name type="scientific">Plasmodium ovale curtisi</name>
    <dbReference type="NCBI Taxonomy" id="864141"/>
    <lineage>
        <taxon>Eukaryota</taxon>
        <taxon>Sar</taxon>
        <taxon>Alveolata</taxon>
        <taxon>Apicomplexa</taxon>
        <taxon>Aconoidasida</taxon>
        <taxon>Haemosporida</taxon>
        <taxon>Plasmodiidae</taxon>
        <taxon>Plasmodium</taxon>
        <taxon>Plasmodium (Plasmodium)</taxon>
    </lineage>
</organism>
<name>A0A1A8WHC6_PLAOA</name>
<accession>A0A1A8WHC6</accession>
<dbReference type="Proteomes" id="UP000078560">
    <property type="component" value="Unassembled WGS sequence"/>
</dbReference>
<gene>
    <name evidence="3" type="ORF">POVCU1_058470</name>
    <name evidence="2" type="ORF">POVCU2_0068000</name>
</gene>
<protein>
    <submittedName>
        <fullName evidence="2">Uncharacterized protein</fullName>
    </submittedName>
</protein>
<dbReference type="VEuPathDB" id="PlasmoDB:PocGH01_00068400"/>
<sequence length="323" mass="36775">MVNSKSIMSGIMKNEGYDERVLSNKLITSSEKENGSYRTSKTKKSPLYMKICVFTLLVFVMHCSNDSNTFKKSSSGEGRNVEKVTSDLRSNRCLAQIFKKLSEIKESIVGEKTANEDEEESDDEGEGVSNPHVEEAGHVKDEEKHRKLAEETYRKKVEERYGHPGSKNSARRPEQRYQPPMNPNQFPPQISEQQLLQLLKHLPPPPVPMNRMPMNIPGPSGANRGGLHFENPQQMMEFLKFMNERAGNKMCSLSGNCEEVEEDDEEKTFLKKMANDIEQLIPVLLPALPPLLMMLLGTQKTYLVLYTLSLAKDAYVFLQRMKK</sequence>
<evidence type="ECO:0000256" key="1">
    <source>
        <dbReference type="SAM" id="MobiDB-lite"/>
    </source>
</evidence>
<dbReference type="AlphaFoldDB" id="A0A1A8WHC6"/>
<reference evidence="4 5" key="2">
    <citation type="submission" date="2016-05" db="EMBL/GenBank/DDBJ databases">
        <authorList>
            <person name="Naeem Raeece"/>
        </authorList>
    </citation>
    <scope>NUCLEOTIDE SEQUENCE [LARGE SCALE GENOMIC DNA]</scope>
</reference>
<evidence type="ECO:0000313" key="4">
    <source>
        <dbReference type="Proteomes" id="UP000078546"/>
    </source>
</evidence>
<reference evidence="2" key="1">
    <citation type="submission" date="2016-05" db="EMBL/GenBank/DDBJ databases">
        <authorList>
            <person name="Lavstsen T."/>
            <person name="Jespersen J.S."/>
        </authorList>
    </citation>
    <scope>NUCLEOTIDE SEQUENCE [LARGE SCALE GENOMIC DNA]</scope>
</reference>
<dbReference type="Proteomes" id="UP000078546">
    <property type="component" value="Unassembled WGS sequence"/>
</dbReference>
<dbReference type="EMBL" id="FLQV01001788">
    <property type="protein sequence ID" value="SBT00220.1"/>
    <property type="molecule type" value="Genomic_DNA"/>
</dbReference>
<evidence type="ECO:0000313" key="3">
    <source>
        <dbReference type="EMBL" id="SBT00220.1"/>
    </source>
</evidence>
<feature type="region of interest" description="Disordered" evidence="1">
    <location>
        <begin position="109"/>
        <end position="188"/>
    </location>
</feature>
<proteinExistence type="predicted"/>
<feature type="compositionally biased region" description="Basic and acidic residues" evidence="1">
    <location>
        <begin position="132"/>
        <end position="162"/>
    </location>
</feature>